<comment type="caution">
    <text evidence="4">The sequence shown here is derived from an EMBL/GenBank/DDBJ whole genome shotgun (WGS) entry which is preliminary data.</text>
</comment>
<evidence type="ECO:0000256" key="2">
    <source>
        <dbReference type="SAM" id="SignalP"/>
    </source>
</evidence>
<dbReference type="PANTHER" id="PTHR30535:SF34">
    <property type="entry name" value="MOLYBDATE-BINDING PROTEIN MOLA"/>
    <property type="match status" value="1"/>
</dbReference>
<accession>A0A520S4W8</accession>
<protein>
    <submittedName>
        <fullName evidence="4">Cobalamin-binding protein</fullName>
    </submittedName>
</protein>
<evidence type="ECO:0000313" key="5">
    <source>
        <dbReference type="Proteomes" id="UP000316199"/>
    </source>
</evidence>
<dbReference type="InterPro" id="IPR054828">
    <property type="entry name" value="Vit_B12_bind_prot"/>
</dbReference>
<organism evidence="4 5">
    <name type="scientific">OM182 bacterium</name>
    <dbReference type="NCBI Taxonomy" id="2510334"/>
    <lineage>
        <taxon>Bacteria</taxon>
        <taxon>Pseudomonadati</taxon>
        <taxon>Pseudomonadota</taxon>
        <taxon>Gammaproteobacteria</taxon>
        <taxon>OMG group</taxon>
        <taxon>OM182 clade</taxon>
    </lineage>
</organism>
<name>A0A520S4W8_9GAMM</name>
<dbReference type="PROSITE" id="PS50983">
    <property type="entry name" value="FE_B12_PBP"/>
    <property type="match status" value="1"/>
</dbReference>
<feature type="chain" id="PRO_5021796572" evidence="2">
    <location>
        <begin position="21"/>
        <end position="283"/>
    </location>
</feature>
<evidence type="ECO:0000313" key="4">
    <source>
        <dbReference type="EMBL" id="RZO77491.1"/>
    </source>
</evidence>
<dbReference type="InterPro" id="IPR050902">
    <property type="entry name" value="ABC_Transporter_SBP"/>
</dbReference>
<dbReference type="SUPFAM" id="SSF53807">
    <property type="entry name" value="Helical backbone' metal receptor"/>
    <property type="match status" value="1"/>
</dbReference>
<reference evidence="4 5" key="1">
    <citation type="submission" date="2019-02" db="EMBL/GenBank/DDBJ databases">
        <title>Prokaryotic population dynamics and viral predation in marine succession experiment using metagenomics: the confinement effect.</title>
        <authorList>
            <person name="Haro-Moreno J.M."/>
            <person name="Rodriguez-Valera F."/>
            <person name="Lopez-Perez M."/>
        </authorList>
    </citation>
    <scope>NUCLEOTIDE SEQUENCE [LARGE SCALE GENOMIC DNA]</scope>
    <source>
        <strain evidence="4">MED-G157</strain>
    </source>
</reference>
<dbReference type="AlphaFoldDB" id="A0A520S4W8"/>
<gene>
    <name evidence="4" type="ORF">EVA68_01165</name>
</gene>
<dbReference type="PANTHER" id="PTHR30535">
    <property type="entry name" value="VITAMIN B12-BINDING PROTEIN"/>
    <property type="match status" value="1"/>
</dbReference>
<proteinExistence type="predicted"/>
<dbReference type="Gene3D" id="3.40.50.1980">
    <property type="entry name" value="Nitrogenase molybdenum iron protein domain"/>
    <property type="match status" value="2"/>
</dbReference>
<dbReference type="Pfam" id="PF01497">
    <property type="entry name" value="Peripla_BP_2"/>
    <property type="match status" value="1"/>
</dbReference>
<dbReference type="Proteomes" id="UP000316199">
    <property type="component" value="Unassembled WGS sequence"/>
</dbReference>
<dbReference type="NCBIfam" id="NF038402">
    <property type="entry name" value="TroA_like"/>
    <property type="match status" value="1"/>
</dbReference>
<sequence>MVARILPICLLFCLINQVQAQITVVDDTGVKIELDVPPEKIVSLAPHLTELLFSIGVGNKIVGTVRFSDYPNAARSIPVLGDAFVINLESILFLDPDIVVAWHTGGANNIIGKLRELGIPVFVNHTSDLEGIGSSAKQLGLLVGEREQGLLLEKKFLSTLHSISESKADLKKNVFFQISDQQLYTVNDTHLIGQAISACGGSNIFGGSEVPVPIVSKESILVANPDIIIISNGNSGRESPWVEEWTKLDGYHAKIRFIDAALISRPSMRMLQGINELCRIISL</sequence>
<evidence type="ECO:0000259" key="3">
    <source>
        <dbReference type="PROSITE" id="PS50983"/>
    </source>
</evidence>
<feature type="domain" description="Fe/B12 periplasmic-binding" evidence="3">
    <location>
        <begin position="40"/>
        <end position="283"/>
    </location>
</feature>
<dbReference type="InterPro" id="IPR002491">
    <property type="entry name" value="ABC_transptr_periplasmic_BD"/>
</dbReference>
<evidence type="ECO:0000256" key="1">
    <source>
        <dbReference type="ARBA" id="ARBA00022729"/>
    </source>
</evidence>
<feature type="signal peptide" evidence="2">
    <location>
        <begin position="1"/>
        <end position="20"/>
    </location>
</feature>
<dbReference type="EMBL" id="SHAG01000002">
    <property type="protein sequence ID" value="RZO77491.1"/>
    <property type="molecule type" value="Genomic_DNA"/>
</dbReference>
<keyword evidence="1 2" id="KW-0732">Signal</keyword>